<dbReference type="EMBL" id="JAFIRA010000091">
    <property type="protein sequence ID" value="MCJ2544612.1"/>
    <property type="molecule type" value="Genomic_DNA"/>
</dbReference>
<dbReference type="InterPro" id="IPR025587">
    <property type="entry name" value="DUF4351"/>
</dbReference>
<dbReference type="PANTHER" id="PTHR34613">
    <property type="entry name" value="SLL0800 PROTEIN"/>
    <property type="match status" value="1"/>
</dbReference>
<dbReference type="PANTHER" id="PTHR34613:SF1">
    <property type="entry name" value="SLL6017 PROTEIN"/>
    <property type="match status" value="1"/>
</dbReference>
<accession>A0ABT0CFQ0</accession>
<comment type="caution">
    <text evidence="2">The sequence shown here is derived from an EMBL/GenBank/DDBJ whole genome shotgun (WGS) entry which is preliminary data.</text>
</comment>
<reference evidence="2" key="1">
    <citation type="submission" date="2021-02" db="EMBL/GenBank/DDBJ databases">
        <title>The CRISPR/cas machinery reduction and long-range gene transfer in the hot spring cyanobacterium Synechococcus.</title>
        <authorList>
            <person name="Dvorak P."/>
            <person name="Jahodarova E."/>
            <person name="Hasler P."/>
            <person name="Poulickova A."/>
        </authorList>
    </citation>
    <scope>NUCLEOTIDE SEQUENCE</scope>
    <source>
        <strain evidence="2">Rupite</strain>
    </source>
</reference>
<gene>
    <name evidence="2" type="ORF">JX360_17180</name>
</gene>
<keyword evidence="3" id="KW-1185">Reference proteome</keyword>
<dbReference type="Proteomes" id="UP000830835">
    <property type="component" value="Unassembled WGS sequence"/>
</dbReference>
<protein>
    <submittedName>
        <fullName evidence="2">Rpn family recombination-promoting nuclease/putative transposase</fullName>
    </submittedName>
</protein>
<sequence>MPYDNLCKALVERNPLPFVHWLVGQTPEPVQILKTELSVEPIRADFVSFLQVGAQVLHLEFQTAPDPEMPLRMLDYYVRLRRQYRCEVLQIVLFLRQTQSTWAHLDRLATDTTLHRYRVVRIWEEPAKALLRDPGLWPLAILAGAKEPEALLRQVAEEIQRWPNPQERANLAAYTYLLGGLRFEKELLQQLLREEVMRESVTYQALVEESERRGIQQGLTQGIQQGLTQGIQQGEAELTLRLLRRKLGSLPEELETQIRSLPVEHLEELSEALLEFETLADLTTWLNSFNP</sequence>
<evidence type="ECO:0000313" key="2">
    <source>
        <dbReference type="EMBL" id="MCJ2544612.1"/>
    </source>
</evidence>
<dbReference type="RefSeq" id="WP_244353402.1">
    <property type="nucleotide sequence ID" value="NZ_JAFIRA010000091.1"/>
</dbReference>
<proteinExistence type="predicted"/>
<dbReference type="Pfam" id="PF14261">
    <property type="entry name" value="DUF4351"/>
    <property type="match status" value="1"/>
</dbReference>
<name>A0ABT0CFQ0_THEVL</name>
<evidence type="ECO:0000259" key="1">
    <source>
        <dbReference type="Pfam" id="PF14261"/>
    </source>
</evidence>
<organism evidence="2 3">
    <name type="scientific">Thermostichus vulcanus str. 'Rupite'</name>
    <dbReference type="NCBI Taxonomy" id="2813851"/>
    <lineage>
        <taxon>Bacteria</taxon>
        <taxon>Bacillati</taxon>
        <taxon>Cyanobacteriota</taxon>
        <taxon>Cyanophyceae</taxon>
        <taxon>Thermostichales</taxon>
        <taxon>Thermostichaceae</taxon>
        <taxon>Thermostichus</taxon>
    </lineage>
</organism>
<feature type="domain" description="DUF4351" evidence="1">
    <location>
        <begin position="229"/>
        <end position="286"/>
    </location>
</feature>
<evidence type="ECO:0000313" key="3">
    <source>
        <dbReference type="Proteomes" id="UP000830835"/>
    </source>
</evidence>